<feature type="region of interest" description="Disordered" evidence="1">
    <location>
        <begin position="1"/>
        <end position="24"/>
    </location>
</feature>
<dbReference type="EMBL" id="BJUA01000004">
    <property type="protein sequence ID" value="GEK17324.1"/>
    <property type="molecule type" value="Genomic_DNA"/>
</dbReference>
<comment type="caution">
    <text evidence="2">The sequence shown here is derived from an EMBL/GenBank/DDBJ whole genome shotgun (WGS) entry which is preliminary data.</text>
</comment>
<accession>A0A510URN8</accession>
<gene>
    <name evidence="2" type="ORF">CPE01_10570</name>
</gene>
<sequence length="327" mass="34189">MSTWIGGTLQATAAPPTDDGPSAATAAHLRSLPVTERNPALSLELIASLPPVAQQSTTVTVDPEMALGTPLIYTDGTVVPGRSEDAIEAAAAHGGTAWGPIGGAWSAASTSGCGGWGDDSTARVSYRWWLSQTAFTTAHVQGCGYNSAKAGVRLGDAERAGRHDRAELDEHGPQVHLPDERVRRVARHDERDDDHTGQAVGPVQVEEGLEQAGGGRLVDRRRDHRDVGVRERGARGVGARVVAREDLGGDARQVDRRGDLAGDVRGDRGRDLLGGAQRARSLARVPGHHHHGGSDCLRAHLRALALPSSVTVAGPRAGPVFPGSTPS</sequence>
<protein>
    <submittedName>
        <fullName evidence="2">Uncharacterized protein</fullName>
    </submittedName>
</protein>
<evidence type="ECO:0000313" key="3">
    <source>
        <dbReference type="Proteomes" id="UP000321386"/>
    </source>
</evidence>
<dbReference type="AlphaFoldDB" id="A0A510URN8"/>
<keyword evidence="3" id="KW-1185">Reference proteome</keyword>
<feature type="compositionally biased region" description="Polar residues" evidence="1">
    <location>
        <begin position="1"/>
        <end position="11"/>
    </location>
</feature>
<organism evidence="2 3">
    <name type="scientific">Cellulomonas persica</name>
    <dbReference type="NCBI Taxonomy" id="76861"/>
    <lineage>
        <taxon>Bacteria</taxon>
        <taxon>Bacillati</taxon>
        <taxon>Actinomycetota</taxon>
        <taxon>Actinomycetes</taxon>
        <taxon>Micrococcales</taxon>
        <taxon>Cellulomonadaceae</taxon>
        <taxon>Cellulomonas</taxon>
    </lineage>
</organism>
<evidence type="ECO:0000256" key="1">
    <source>
        <dbReference type="SAM" id="MobiDB-lite"/>
    </source>
</evidence>
<dbReference type="Proteomes" id="UP000321386">
    <property type="component" value="Unassembled WGS sequence"/>
</dbReference>
<reference evidence="2 3" key="1">
    <citation type="submission" date="2019-07" db="EMBL/GenBank/DDBJ databases">
        <title>Whole genome shotgun sequence of Cellulomonas persica NBRC 101101.</title>
        <authorList>
            <person name="Hosoyama A."/>
            <person name="Uohara A."/>
            <person name="Ohji S."/>
            <person name="Ichikawa N."/>
        </authorList>
    </citation>
    <scope>NUCLEOTIDE SEQUENCE [LARGE SCALE GENOMIC DNA]</scope>
    <source>
        <strain evidence="2 3">NBRC 101101</strain>
    </source>
</reference>
<evidence type="ECO:0000313" key="2">
    <source>
        <dbReference type="EMBL" id="GEK17324.1"/>
    </source>
</evidence>
<proteinExistence type="predicted"/>
<name>A0A510URN8_9CELL</name>